<evidence type="ECO:0000256" key="1">
    <source>
        <dbReference type="SAM" id="MobiDB-lite"/>
    </source>
</evidence>
<protein>
    <submittedName>
        <fullName evidence="3">Uncharacterized protein</fullName>
    </submittedName>
</protein>
<proteinExistence type="predicted"/>
<accession>A0ABY6V1Z6</accession>
<keyword evidence="4" id="KW-1185">Reference proteome</keyword>
<sequence length="231" mass="25081">MVSFKQLSVAGATLLTVAPHAIADPIQAPPKHHLSQLIARSIVDSAPSEALDLWARDDIDGDDLVNALSRAVSDDETVADLAARGFLSKYIHKNKELDKSKSPAQPNRPEKGLPPMPSRKQAEAGVRYKAPSRASTGGGRARPIPKKAHTMRRALEDDDELEVRGFMSKFIHKNKELDKSKYPAQSKKPEKGLPAMPSRKQAEAGVRYKAPSRSSSGGGRARPVPKKAKTL</sequence>
<reference evidence="3 4" key="1">
    <citation type="submission" date="2019-06" db="EMBL/GenBank/DDBJ databases">
        <authorList>
            <person name="Broberg M."/>
        </authorList>
    </citation>
    <scope>NUCLEOTIDE SEQUENCE [LARGE SCALE GENOMIC DNA]</scope>
</reference>
<dbReference type="EMBL" id="CABFNS010000928">
    <property type="protein sequence ID" value="VUC36267.1"/>
    <property type="molecule type" value="Genomic_DNA"/>
</dbReference>
<feature type="signal peptide" evidence="2">
    <location>
        <begin position="1"/>
        <end position="23"/>
    </location>
</feature>
<evidence type="ECO:0000256" key="2">
    <source>
        <dbReference type="SAM" id="SignalP"/>
    </source>
</evidence>
<feature type="region of interest" description="Disordered" evidence="1">
    <location>
        <begin position="94"/>
        <end position="159"/>
    </location>
</feature>
<organism evidence="3 4">
    <name type="scientific">Bionectria ochroleuca</name>
    <name type="common">Gliocladium roseum</name>
    <dbReference type="NCBI Taxonomy" id="29856"/>
    <lineage>
        <taxon>Eukaryota</taxon>
        <taxon>Fungi</taxon>
        <taxon>Dikarya</taxon>
        <taxon>Ascomycota</taxon>
        <taxon>Pezizomycotina</taxon>
        <taxon>Sordariomycetes</taxon>
        <taxon>Hypocreomycetidae</taxon>
        <taxon>Hypocreales</taxon>
        <taxon>Bionectriaceae</taxon>
        <taxon>Clonostachys</taxon>
    </lineage>
</organism>
<feature type="compositionally biased region" description="Basic residues" evidence="1">
    <location>
        <begin position="143"/>
        <end position="152"/>
    </location>
</feature>
<feature type="compositionally biased region" description="Basic and acidic residues" evidence="1">
    <location>
        <begin position="173"/>
        <end position="191"/>
    </location>
</feature>
<evidence type="ECO:0000313" key="3">
    <source>
        <dbReference type="EMBL" id="VUC36267.1"/>
    </source>
</evidence>
<keyword evidence="2" id="KW-0732">Signal</keyword>
<gene>
    <name evidence="3" type="ORF">CLO192961_LOCUS441178</name>
</gene>
<name>A0ABY6V1Z6_BIOOC</name>
<comment type="caution">
    <text evidence="3">The sequence shown here is derived from an EMBL/GenBank/DDBJ whole genome shotgun (WGS) entry which is preliminary data.</text>
</comment>
<feature type="region of interest" description="Disordered" evidence="1">
    <location>
        <begin position="172"/>
        <end position="231"/>
    </location>
</feature>
<dbReference type="Proteomes" id="UP000766486">
    <property type="component" value="Unassembled WGS sequence"/>
</dbReference>
<feature type="chain" id="PRO_5047037381" evidence="2">
    <location>
        <begin position="24"/>
        <end position="231"/>
    </location>
</feature>
<evidence type="ECO:0000313" key="4">
    <source>
        <dbReference type="Proteomes" id="UP000766486"/>
    </source>
</evidence>